<dbReference type="SUPFAM" id="SSF52833">
    <property type="entry name" value="Thioredoxin-like"/>
    <property type="match status" value="1"/>
</dbReference>
<keyword evidence="5" id="KW-1133">Transmembrane helix</keyword>
<dbReference type="Pfam" id="PF02630">
    <property type="entry name" value="SCO1-SenC"/>
    <property type="match status" value="1"/>
</dbReference>
<evidence type="ECO:0000256" key="4">
    <source>
        <dbReference type="PIRSR" id="PIRSR603782-2"/>
    </source>
</evidence>
<keyword evidence="5" id="KW-0812">Transmembrane</keyword>
<dbReference type="OrthoDB" id="8550465at2"/>
<evidence type="ECO:0000256" key="3">
    <source>
        <dbReference type="PIRSR" id="PIRSR603782-1"/>
    </source>
</evidence>
<feature type="binding site" evidence="3">
    <location>
        <position position="171"/>
    </location>
    <ligand>
        <name>Cu cation</name>
        <dbReference type="ChEBI" id="CHEBI:23378"/>
    </ligand>
</feature>
<dbReference type="EMBL" id="BORC01000002">
    <property type="protein sequence ID" value="GIN61631.1"/>
    <property type="molecule type" value="Genomic_DNA"/>
</dbReference>
<dbReference type="CDD" id="cd02968">
    <property type="entry name" value="SCO"/>
    <property type="match status" value="1"/>
</dbReference>
<gene>
    <name evidence="7" type="ORF">J27TS8_16240</name>
</gene>
<feature type="disulfide bond" description="Redox-active" evidence="4">
    <location>
        <begin position="81"/>
        <end position="85"/>
    </location>
</feature>
<dbReference type="PANTHER" id="PTHR12151:SF25">
    <property type="entry name" value="LINALOOL DEHYDRATASE_ISOMERASE DOMAIN-CONTAINING PROTEIN"/>
    <property type="match status" value="1"/>
</dbReference>
<dbReference type="Proteomes" id="UP000682111">
    <property type="component" value="Unassembled WGS sequence"/>
</dbReference>
<evidence type="ECO:0000259" key="6">
    <source>
        <dbReference type="PROSITE" id="PS51352"/>
    </source>
</evidence>
<comment type="similarity">
    <text evidence="1">Belongs to the SCO1/2 family.</text>
</comment>
<evidence type="ECO:0000256" key="1">
    <source>
        <dbReference type="ARBA" id="ARBA00010996"/>
    </source>
</evidence>
<keyword evidence="2 3" id="KW-0186">Copper</keyword>
<keyword evidence="3" id="KW-0479">Metal-binding</keyword>
<dbReference type="InterPro" id="IPR036249">
    <property type="entry name" value="Thioredoxin-like_sf"/>
</dbReference>
<comment type="caution">
    <text evidence="7">The sequence shown here is derived from an EMBL/GenBank/DDBJ whole genome shotgun (WGS) entry which is preliminary data.</text>
</comment>
<feature type="transmembrane region" description="Helical" evidence="5">
    <location>
        <begin position="6"/>
        <end position="24"/>
    </location>
</feature>
<accession>A0A919WGM5</accession>
<dbReference type="GO" id="GO:0046872">
    <property type="term" value="F:metal ion binding"/>
    <property type="evidence" value="ECO:0007669"/>
    <property type="project" value="UniProtKB-KW"/>
</dbReference>
<dbReference type="PROSITE" id="PS51352">
    <property type="entry name" value="THIOREDOXIN_2"/>
    <property type="match status" value="1"/>
</dbReference>
<dbReference type="RefSeq" id="WP_095308721.1">
    <property type="nucleotide sequence ID" value="NZ_BORC01000002.1"/>
</dbReference>
<keyword evidence="4" id="KW-1015">Disulfide bond</keyword>
<evidence type="ECO:0000256" key="2">
    <source>
        <dbReference type="ARBA" id="ARBA00023008"/>
    </source>
</evidence>
<keyword evidence="5" id="KW-0472">Membrane</keyword>
<dbReference type="InterPro" id="IPR003782">
    <property type="entry name" value="SCO1/SenC"/>
</dbReference>
<evidence type="ECO:0000256" key="5">
    <source>
        <dbReference type="SAM" id="Phobius"/>
    </source>
</evidence>
<evidence type="ECO:0000313" key="7">
    <source>
        <dbReference type="EMBL" id="GIN61631.1"/>
    </source>
</evidence>
<feature type="binding site" evidence="3">
    <location>
        <position position="85"/>
    </location>
    <ligand>
        <name>Cu cation</name>
        <dbReference type="ChEBI" id="CHEBI:23378"/>
    </ligand>
</feature>
<keyword evidence="8" id="KW-1185">Reference proteome</keyword>
<evidence type="ECO:0000313" key="8">
    <source>
        <dbReference type="Proteomes" id="UP000682111"/>
    </source>
</evidence>
<protein>
    <recommendedName>
        <fullName evidence="6">Thioredoxin domain-containing protein</fullName>
    </recommendedName>
</protein>
<dbReference type="Gene3D" id="3.40.30.10">
    <property type="entry name" value="Glutaredoxin"/>
    <property type="match status" value="1"/>
</dbReference>
<organism evidence="7 8">
    <name type="scientific">Robertmurraya siralis</name>
    <dbReference type="NCBI Taxonomy" id="77777"/>
    <lineage>
        <taxon>Bacteria</taxon>
        <taxon>Bacillati</taxon>
        <taxon>Bacillota</taxon>
        <taxon>Bacilli</taxon>
        <taxon>Bacillales</taxon>
        <taxon>Bacillaceae</taxon>
        <taxon>Robertmurraya</taxon>
    </lineage>
</organism>
<feature type="binding site" evidence="3">
    <location>
        <position position="81"/>
    </location>
    <ligand>
        <name>Cu cation</name>
        <dbReference type="ChEBI" id="CHEBI:23378"/>
    </ligand>
</feature>
<dbReference type="PANTHER" id="PTHR12151">
    <property type="entry name" value="ELECTRON TRANSPORT PROTIN SCO1/SENC FAMILY MEMBER"/>
    <property type="match status" value="1"/>
</dbReference>
<proteinExistence type="inferred from homology"/>
<dbReference type="AlphaFoldDB" id="A0A919WGM5"/>
<name>A0A919WGM5_9BACI</name>
<feature type="domain" description="Thioredoxin" evidence="6">
    <location>
        <begin position="43"/>
        <end position="209"/>
    </location>
</feature>
<dbReference type="InterPro" id="IPR013766">
    <property type="entry name" value="Thioredoxin_domain"/>
</dbReference>
<reference evidence="7" key="1">
    <citation type="submission" date="2021-03" db="EMBL/GenBank/DDBJ databases">
        <title>Antimicrobial resistance genes in bacteria isolated from Japanese honey, and their potential for conferring macrolide and lincosamide resistance in the American foulbrood pathogen Paenibacillus larvae.</title>
        <authorList>
            <person name="Okamoto M."/>
            <person name="Kumagai M."/>
            <person name="Kanamori H."/>
            <person name="Takamatsu D."/>
        </authorList>
    </citation>
    <scope>NUCLEOTIDE SEQUENCE</scope>
    <source>
        <strain evidence="7">J27TS8</strain>
    </source>
</reference>
<sequence>MHKNFHSTIALLVVVSFGIILLFIGTDGFKAFTEESARVNRLMEEQPKVPNVTLEDSKGRTYPISEFEGKFMFITFLYTACGTVCPQLEYNMAQVYDLLPQKYMGDEIVFLSISFDPERDEPETLERYRKAFKSDGETWRMARIVDKTELNTLLEKFGVIVIPDGQGNFTHNSAFYLVDKTGSLREVMDFTKIEEAAEKVERILEGEQVSKR</sequence>